<sequence>MTQELPCDLEASKENMAIEMDYFSRTLDKVHYDNAVEILGQLKKDGYKGSLPPVNTWELYDQSFTFPRVRKYELVEHEMNILEHFQDNLNTNISNQNLVSRFIQHAKKVQHALSSKYHNGEFVDPSTIDPQAEKDEQ</sequence>
<organism evidence="1">
    <name type="scientific">Strombidium rassoulzadegani</name>
    <dbReference type="NCBI Taxonomy" id="1082188"/>
    <lineage>
        <taxon>Eukaryota</taxon>
        <taxon>Sar</taxon>
        <taxon>Alveolata</taxon>
        <taxon>Ciliophora</taxon>
        <taxon>Intramacronucleata</taxon>
        <taxon>Spirotrichea</taxon>
        <taxon>Oligotrichia</taxon>
        <taxon>Strombidiidae</taxon>
        <taxon>Strombidium</taxon>
    </lineage>
</organism>
<dbReference type="AlphaFoldDB" id="A0A7S3CKE8"/>
<name>A0A7S3CKE8_9SPIT</name>
<dbReference type="EMBL" id="HBIA01004797">
    <property type="protein sequence ID" value="CAE0230730.1"/>
    <property type="molecule type" value="Transcribed_RNA"/>
</dbReference>
<proteinExistence type="predicted"/>
<protein>
    <submittedName>
        <fullName evidence="1">Uncharacterized protein</fullName>
    </submittedName>
</protein>
<gene>
    <name evidence="1" type="ORF">SRAS04492_LOCUS2524</name>
</gene>
<evidence type="ECO:0000313" key="1">
    <source>
        <dbReference type="EMBL" id="CAE0230730.1"/>
    </source>
</evidence>
<accession>A0A7S3CKE8</accession>
<reference evidence="1" key="1">
    <citation type="submission" date="2021-01" db="EMBL/GenBank/DDBJ databases">
        <authorList>
            <person name="Corre E."/>
            <person name="Pelletier E."/>
            <person name="Niang G."/>
            <person name="Scheremetjew M."/>
            <person name="Finn R."/>
            <person name="Kale V."/>
            <person name="Holt S."/>
            <person name="Cochrane G."/>
            <person name="Meng A."/>
            <person name="Brown T."/>
            <person name="Cohen L."/>
        </authorList>
    </citation>
    <scope>NUCLEOTIDE SEQUENCE</scope>
    <source>
        <strain evidence="1">Ras09</strain>
    </source>
</reference>